<reference evidence="3 4" key="1">
    <citation type="submission" date="2024-11" db="EMBL/GenBank/DDBJ databases">
        <title>Chromosome-level genome assembly of the freshwater bivalve Anodonta woodiana.</title>
        <authorList>
            <person name="Chen X."/>
        </authorList>
    </citation>
    <scope>NUCLEOTIDE SEQUENCE [LARGE SCALE GENOMIC DNA]</scope>
    <source>
        <strain evidence="3">MN2024</strain>
        <tissue evidence="3">Gills</tissue>
    </source>
</reference>
<evidence type="ECO:0000256" key="1">
    <source>
        <dbReference type="SAM" id="MobiDB-lite"/>
    </source>
</evidence>
<feature type="compositionally biased region" description="Low complexity" evidence="1">
    <location>
        <begin position="394"/>
        <end position="440"/>
    </location>
</feature>
<name>A0ABD3V1L8_SINWO</name>
<evidence type="ECO:0000313" key="3">
    <source>
        <dbReference type="EMBL" id="KAL3854437.1"/>
    </source>
</evidence>
<feature type="compositionally biased region" description="Low complexity" evidence="1">
    <location>
        <begin position="366"/>
        <end position="379"/>
    </location>
</feature>
<protein>
    <submittedName>
        <fullName evidence="3">Uncharacterized protein</fullName>
    </submittedName>
</protein>
<accession>A0ABD3V1L8</accession>
<feature type="region of interest" description="Disordered" evidence="1">
    <location>
        <begin position="366"/>
        <end position="440"/>
    </location>
</feature>
<gene>
    <name evidence="3" type="ORF">ACJMK2_013707</name>
</gene>
<comment type="caution">
    <text evidence="3">The sequence shown here is derived from an EMBL/GenBank/DDBJ whole genome shotgun (WGS) entry which is preliminary data.</text>
</comment>
<evidence type="ECO:0000256" key="2">
    <source>
        <dbReference type="SAM" id="SignalP"/>
    </source>
</evidence>
<dbReference type="EMBL" id="JBJQND010000014">
    <property type="protein sequence ID" value="KAL3854437.1"/>
    <property type="molecule type" value="Genomic_DNA"/>
</dbReference>
<keyword evidence="2" id="KW-0732">Signal</keyword>
<feature type="signal peptide" evidence="2">
    <location>
        <begin position="1"/>
        <end position="20"/>
    </location>
</feature>
<dbReference type="Proteomes" id="UP001634394">
    <property type="component" value="Unassembled WGS sequence"/>
</dbReference>
<feature type="non-terminal residue" evidence="3">
    <location>
        <position position="1"/>
    </location>
</feature>
<organism evidence="3 4">
    <name type="scientific">Sinanodonta woodiana</name>
    <name type="common">Chinese pond mussel</name>
    <name type="synonym">Anodonta woodiana</name>
    <dbReference type="NCBI Taxonomy" id="1069815"/>
    <lineage>
        <taxon>Eukaryota</taxon>
        <taxon>Metazoa</taxon>
        <taxon>Spiralia</taxon>
        <taxon>Lophotrochozoa</taxon>
        <taxon>Mollusca</taxon>
        <taxon>Bivalvia</taxon>
        <taxon>Autobranchia</taxon>
        <taxon>Heteroconchia</taxon>
        <taxon>Palaeoheterodonta</taxon>
        <taxon>Unionida</taxon>
        <taxon>Unionoidea</taxon>
        <taxon>Unionidae</taxon>
        <taxon>Unioninae</taxon>
        <taxon>Sinanodonta</taxon>
    </lineage>
</organism>
<keyword evidence="4" id="KW-1185">Reference proteome</keyword>
<feature type="non-terminal residue" evidence="3">
    <location>
        <position position="484"/>
    </location>
</feature>
<feature type="chain" id="PRO_5044851050" evidence="2">
    <location>
        <begin position="21"/>
        <end position="484"/>
    </location>
</feature>
<feature type="compositionally biased region" description="Polar residues" evidence="1">
    <location>
        <begin position="380"/>
        <end position="393"/>
    </location>
</feature>
<sequence>AVFLVLLLVCLNVIYNRVTTDAVTIGTSTTDINTTDINTTDINTTPNPWNISCISDNSSVEESLSSGDHLSYSSMHSDLENVSSFSNLKQSEHSSISYTTCILLNSDYSRSSDLITSEYFSIPYSATLLSSSGTLFLPKASFSVLSETVFQSWTDKLLQSSEQSPFSNNFTDSENSSTPYSETILTSSDIFMSSFTLRPSHSISSEESSQAWFDHLSNSTMFLSTQDYSLISNLIGSQYSSIQHTTTDLEKDSSSCILESCDTSVHILPTSAHSATYSISSLPSSTLPSEVSPSFISITDIPFSSSQSSAHSSFTLTNLVTGPTSSKPTSTLPSYVSQFFKSTTNIPFSSSQMSAHSSFTLTTLVTRPTSSTPTSTLPSDVSQSFKSATNTPFSSSQRSAHSSFTLTTLVTRPTSSTPTSTLPSDVSPSFNSTTNTPFSSSQTSAIASVSLTSLVTAPTSSTPTKQQTTSTVGETVIYPTFKPL</sequence>
<evidence type="ECO:0000313" key="4">
    <source>
        <dbReference type="Proteomes" id="UP001634394"/>
    </source>
</evidence>
<proteinExistence type="predicted"/>
<dbReference type="AlphaFoldDB" id="A0ABD3V1L8"/>